<protein>
    <submittedName>
        <fullName evidence="2">Uncharacterized protein</fullName>
    </submittedName>
</protein>
<feature type="transmembrane region" description="Helical" evidence="1">
    <location>
        <begin position="20"/>
        <end position="38"/>
    </location>
</feature>
<dbReference type="AlphaFoldDB" id="A0AAQ3NE29"/>
<keyword evidence="1" id="KW-0812">Transmembrane</keyword>
<gene>
    <name evidence="2" type="ORF">V8G54_021322</name>
</gene>
<keyword evidence="3" id="KW-1185">Reference proteome</keyword>
<accession>A0AAQ3NE29</accession>
<feature type="transmembrane region" description="Helical" evidence="1">
    <location>
        <begin position="58"/>
        <end position="80"/>
    </location>
</feature>
<keyword evidence="1" id="KW-1133">Transmembrane helix</keyword>
<evidence type="ECO:0000256" key="1">
    <source>
        <dbReference type="SAM" id="Phobius"/>
    </source>
</evidence>
<organism evidence="2 3">
    <name type="scientific">Vigna mungo</name>
    <name type="common">Black gram</name>
    <name type="synonym">Phaseolus mungo</name>
    <dbReference type="NCBI Taxonomy" id="3915"/>
    <lineage>
        <taxon>Eukaryota</taxon>
        <taxon>Viridiplantae</taxon>
        <taxon>Streptophyta</taxon>
        <taxon>Embryophyta</taxon>
        <taxon>Tracheophyta</taxon>
        <taxon>Spermatophyta</taxon>
        <taxon>Magnoliopsida</taxon>
        <taxon>eudicotyledons</taxon>
        <taxon>Gunneridae</taxon>
        <taxon>Pentapetalae</taxon>
        <taxon>rosids</taxon>
        <taxon>fabids</taxon>
        <taxon>Fabales</taxon>
        <taxon>Fabaceae</taxon>
        <taxon>Papilionoideae</taxon>
        <taxon>50 kb inversion clade</taxon>
        <taxon>NPAAA clade</taxon>
        <taxon>indigoferoid/millettioid clade</taxon>
        <taxon>Phaseoleae</taxon>
        <taxon>Vigna</taxon>
    </lineage>
</organism>
<sequence length="101" mass="11868">MEKHQSAFFLFSKNFQEHSFLLCIQMCETIPFCLGFLVSTRAMEHSFFGFQQLLLKNLMVKVIYLSVLVLNFGFLAKVLMINWKKDSSEISSSVEQWKKFN</sequence>
<dbReference type="Proteomes" id="UP001374535">
    <property type="component" value="Chromosome 6"/>
</dbReference>
<dbReference type="EMBL" id="CP144695">
    <property type="protein sequence ID" value="WVZ07976.1"/>
    <property type="molecule type" value="Genomic_DNA"/>
</dbReference>
<reference evidence="2 3" key="1">
    <citation type="journal article" date="2023" name="Life. Sci Alliance">
        <title>Evolutionary insights into 3D genome organization and epigenetic landscape of Vigna mungo.</title>
        <authorList>
            <person name="Junaid A."/>
            <person name="Singh B."/>
            <person name="Bhatia S."/>
        </authorList>
    </citation>
    <scope>NUCLEOTIDE SEQUENCE [LARGE SCALE GENOMIC DNA]</scope>
    <source>
        <strain evidence="2">Urdbean</strain>
    </source>
</reference>
<evidence type="ECO:0000313" key="2">
    <source>
        <dbReference type="EMBL" id="WVZ07976.1"/>
    </source>
</evidence>
<keyword evidence="1" id="KW-0472">Membrane</keyword>
<evidence type="ECO:0000313" key="3">
    <source>
        <dbReference type="Proteomes" id="UP001374535"/>
    </source>
</evidence>
<proteinExistence type="predicted"/>
<name>A0AAQ3NE29_VIGMU</name>